<evidence type="ECO:0000313" key="2">
    <source>
        <dbReference type="Proteomes" id="UP000685013"/>
    </source>
</evidence>
<name>A0AAV6M7P0_9ROSI</name>
<protein>
    <submittedName>
        <fullName evidence="1">Uncharacterized protein</fullName>
    </submittedName>
</protein>
<dbReference type="EMBL" id="JAGKQH010000017">
    <property type="protein sequence ID" value="KAG6575981.1"/>
    <property type="molecule type" value="Genomic_DNA"/>
</dbReference>
<dbReference type="Proteomes" id="UP000685013">
    <property type="component" value="Chromosome 17"/>
</dbReference>
<accession>A0AAV6M7P0</accession>
<organism evidence="1 2">
    <name type="scientific">Cucurbita argyrosperma subsp. sororia</name>
    <dbReference type="NCBI Taxonomy" id="37648"/>
    <lineage>
        <taxon>Eukaryota</taxon>
        <taxon>Viridiplantae</taxon>
        <taxon>Streptophyta</taxon>
        <taxon>Embryophyta</taxon>
        <taxon>Tracheophyta</taxon>
        <taxon>Spermatophyta</taxon>
        <taxon>Magnoliopsida</taxon>
        <taxon>eudicotyledons</taxon>
        <taxon>Gunneridae</taxon>
        <taxon>Pentapetalae</taxon>
        <taxon>rosids</taxon>
        <taxon>fabids</taxon>
        <taxon>Cucurbitales</taxon>
        <taxon>Cucurbitaceae</taxon>
        <taxon>Cucurbiteae</taxon>
        <taxon>Cucurbita</taxon>
    </lineage>
</organism>
<keyword evidence="2" id="KW-1185">Reference proteome</keyword>
<comment type="caution">
    <text evidence="1">The sequence shown here is derived from an EMBL/GenBank/DDBJ whole genome shotgun (WGS) entry which is preliminary data.</text>
</comment>
<feature type="non-terminal residue" evidence="1">
    <location>
        <position position="1"/>
    </location>
</feature>
<proteinExistence type="predicted"/>
<reference evidence="1 2" key="1">
    <citation type="journal article" date="2021" name="Hortic Res">
        <title>The domestication of Cucurbita argyrosperma as revealed by the genome of its wild relative.</title>
        <authorList>
            <person name="Barrera-Redondo J."/>
            <person name="Sanchez-de la Vega G."/>
            <person name="Aguirre-Liguori J.A."/>
            <person name="Castellanos-Morales G."/>
            <person name="Gutierrez-Guerrero Y.T."/>
            <person name="Aguirre-Dugua X."/>
            <person name="Aguirre-Planter E."/>
            <person name="Tenaillon M.I."/>
            <person name="Lira-Saade R."/>
            <person name="Eguiarte L.E."/>
        </authorList>
    </citation>
    <scope>NUCLEOTIDE SEQUENCE [LARGE SCALE GENOMIC DNA]</scope>
    <source>
        <strain evidence="1">JBR-2021</strain>
    </source>
</reference>
<evidence type="ECO:0000313" key="1">
    <source>
        <dbReference type="EMBL" id="KAG6575981.1"/>
    </source>
</evidence>
<dbReference type="AlphaFoldDB" id="A0AAV6M7P0"/>
<gene>
    <name evidence="1" type="ORF">SDJN03_26620</name>
</gene>
<sequence>MEFPVEIPNSKIFDGLEILLRSGGEDSYEDCNCRSVKKNLMIELDSGLEMVFWDCPRNLAIRIERSETAPIGIKVVKTKAVSFNFVLESDSDLYKNSEAVGVGVEQ</sequence>